<evidence type="ECO:0000259" key="1">
    <source>
        <dbReference type="Pfam" id="PF03161"/>
    </source>
</evidence>
<geneLocation type="mitochondrion" evidence="2"/>
<dbReference type="Gene3D" id="3.10.28.10">
    <property type="entry name" value="Homing endonucleases"/>
    <property type="match status" value="2"/>
</dbReference>
<accession>A0A873HWA4</accession>
<reference evidence="2" key="1">
    <citation type="journal article" name="Front. Plant Sci.">
        <title>Sequencing and Analysis of the Complete Organellar Genomes of Prototheca wickerhamii.</title>
        <authorList>
            <person name="Bakula Z."/>
            <person name="Gromadka R."/>
            <person name="Gawor J."/>
            <person name="Siedlecki P."/>
            <person name="Pomorski J.J."/>
            <person name="Maciszewski K."/>
            <person name="Gromadka A."/>
            <person name="Karnkowska A."/>
            <person name="Jagielski T."/>
        </authorList>
    </citation>
    <scope>NUCLEOTIDE SEQUENCE</scope>
    <source>
        <strain evidence="2">DBVPG</strain>
    </source>
</reference>
<gene>
    <name evidence="2" type="ORF">DBVPGmt_004</name>
</gene>
<dbReference type="GO" id="GO:0045292">
    <property type="term" value="P:mRNA cis splicing, via spliceosome"/>
    <property type="evidence" value="ECO:0007669"/>
    <property type="project" value="TreeGrafter"/>
</dbReference>
<dbReference type="AlphaFoldDB" id="A0A873HWA4"/>
<feature type="domain" description="Homing endonuclease LAGLIDADG" evidence="1">
    <location>
        <begin position="31"/>
        <end position="201"/>
    </location>
</feature>
<dbReference type="InterPro" id="IPR027434">
    <property type="entry name" value="Homing_endonucl"/>
</dbReference>
<sequence>MSLSNIELIIIFFLEFMNTITKKKLTKLQQEVLIGILLGNAKLQTFNEGITYRLRILGENKQYIEDLYNIFKDYTITPPKQIITKKGKIRWYFNTIAFSGFRFYAHQFYDKTGRNKKIPKLIHRWLSPRSLAYWFMNSSKWNQTKYNKKLISIKLSTNCSEKHELILLCEAFKRCYDIVPNLIKLQNHRINQYIIYIPVKCSLKFYNIIFPFVSKEMKQYES</sequence>
<keyword evidence="2" id="KW-0378">Hydrolase</keyword>
<dbReference type="GO" id="GO:0000373">
    <property type="term" value="P:Group II intron splicing"/>
    <property type="evidence" value="ECO:0007669"/>
    <property type="project" value="TreeGrafter"/>
</dbReference>
<protein>
    <submittedName>
        <fullName evidence="2">LAGLIDADG homing endonuclease</fullName>
    </submittedName>
</protein>
<keyword evidence="2" id="KW-0540">Nuclease</keyword>
<dbReference type="GO" id="GO:0048564">
    <property type="term" value="P:photosystem I assembly"/>
    <property type="evidence" value="ECO:0007669"/>
    <property type="project" value="TreeGrafter"/>
</dbReference>
<keyword evidence="2" id="KW-0496">Mitochondrion</keyword>
<evidence type="ECO:0000313" key="2">
    <source>
        <dbReference type="EMBL" id="QOZ41716.1"/>
    </source>
</evidence>
<dbReference type="EMBL" id="MN794237">
    <property type="protein sequence ID" value="QOZ41716.1"/>
    <property type="molecule type" value="Genomic_DNA"/>
</dbReference>
<organism evidence="2">
    <name type="scientific">Prototheca wickerhamii</name>
    <dbReference type="NCBI Taxonomy" id="3111"/>
    <lineage>
        <taxon>Eukaryota</taxon>
        <taxon>Viridiplantae</taxon>
        <taxon>Chlorophyta</taxon>
        <taxon>core chlorophytes</taxon>
        <taxon>Trebouxiophyceae</taxon>
        <taxon>Chlorellales</taxon>
        <taxon>Chlorellaceae</taxon>
        <taxon>Prototheca</taxon>
    </lineage>
</organism>
<dbReference type="PANTHER" id="PTHR47539:SF1">
    <property type="entry name" value="PENTATRICOPEPTIDE REPEAT-CONTAINING PROTEIN OTP51, CHLOROPLASTIC"/>
    <property type="match status" value="1"/>
</dbReference>
<keyword evidence="2" id="KW-0255">Endonuclease</keyword>
<dbReference type="GO" id="GO:0004519">
    <property type="term" value="F:endonuclease activity"/>
    <property type="evidence" value="ECO:0007669"/>
    <property type="project" value="UniProtKB-KW"/>
</dbReference>
<dbReference type="InterPro" id="IPR004860">
    <property type="entry name" value="LAGLIDADG_dom"/>
</dbReference>
<proteinExistence type="predicted"/>
<dbReference type="Pfam" id="PF03161">
    <property type="entry name" value="LAGLIDADG_2"/>
    <property type="match status" value="1"/>
</dbReference>
<dbReference type="InterPro" id="IPR052500">
    <property type="entry name" value="Chloro/Mito_RNA_Process"/>
</dbReference>
<dbReference type="PANTHER" id="PTHR47539">
    <property type="entry name" value="PENTATRICOPEPTIDE REPEAT-CONTAINING PROTEIN OTP51, CHLOROPLASTIC"/>
    <property type="match status" value="1"/>
</dbReference>
<name>A0A873HWA4_PROWI</name>
<dbReference type="SUPFAM" id="SSF55608">
    <property type="entry name" value="Homing endonucleases"/>
    <property type="match status" value="1"/>
</dbReference>